<feature type="compositionally biased region" description="Basic and acidic residues" evidence="4">
    <location>
        <begin position="666"/>
        <end position="689"/>
    </location>
</feature>
<dbReference type="PROSITE" id="PS50172">
    <property type="entry name" value="BRCT"/>
    <property type="match status" value="1"/>
</dbReference>
<feature type="region of interest" description="Disordered" evidence="4">
    <location>
        <begin position="166"/>
        <end position="247"/>
    </location>
</feature>
<keyword evidence="2" id="KW-0227">DNA damage</keyword>
<feature type="compositionally biased region" description="Polar residues" evidence="4">
    <location>
        <begin position="642"/>
        <end position="651"/>
    </location>
</feature>
<dbReference type="Pfam" id="PF18115">
    <property type="entry name" value="Tudor_3"/>
    <property type="match status" value="1"/>
</dbReference>
<dbReference type="InterPro" id="IPR047249">
    <property type="entry name" value="BRCT_p53bp1-like_rpt1"/>
</dbReference>
<proteinExistence type="predicted"/>
<dbReference type="Gene3D" id="3.40.50.10190">
    <property type="entry name" value="BRCT domain"/>
    <property type="match status" value="1"/>
</dbReference>
<dbReference type="InterPro" id="IPR041297">
    <property type="entry name" value="Crb2_Tudor"/>
</dbReference>
<dbReference type="Gene3D" id="2.30.30.140">
    <property type="match status" value="1"/>
</dbReference>
<feature type="region of interest" description="Disordered" evidence="4">
    <location>
        <begin position="308"/>
        <end position="354"/>
    </location>
</feature>
<evidence type="ECO:0000256" key="3">
    <source>
        <dbReference type="ARBA" id="ARBA00023242"/>
    </source>
</evidence>
<comment type="subcellular location">
    <subcellularLocation>
        <location evidence="1">Nucleus</location>
    </subcellularLocation>
</comment>
<feature type="compositionally biased region" description="Acidic residues" evidence="4">
    <location>
        <begin position="653"/>
        <end position="665"/>
    </location>
</feature>
<evidence type="ECO:0000256" key="2">
    <source>
        <dbReference type="ARBA" id="ARBA00022763"/>
    </source>
</evidence>
<dbReference type="GO" id="GO:0005634">
    <property type="term" value="C:nucleus"/>
    <property type="evidence" value="ECO:0007669"/>
    <property type="project" value="UniProtKB-SubCell"/>
</dbReference>
<feature type="compositionally biased region" description="Polar residues" evidence="4">
    <location>
        <begin position="476"/>
        <end position="486"/>
    </location>
</feature>
<protein>
    <recommendedName>
        <fullName evidence="5">BRCT domain-containing protein</fullName>
    </recommendedName>
</protein>
<dbReference type="CDD" id="cd17745">
    <property type="entry name" value="BRCT_p53bp1_rpt1"/>
    <property type="match status" value="1"/>
</dbReference>
<dbReference type="SUPFAM" id="SSF52113">
    <property type="entry name" value="BRCT domain"/>
    <property type="match status" value="1"/>
</dbReference>
<dbReference type="GO" id="GO:0045944">
    <property type="term" value="P:positive regulation of transcription by RNA polymerase II"/>
    <property type="evidence" value="ECO:0007669"/>
    <property type="project" value="TreeGrafter"/>
</dbReference>
<dbReference type="GO" id="GO:0042393">
    <property type="term" value="F:histone binding"/>
    <property type="evidence" value="ECO:0007669"/>
    <property type="project" value="TreeGrafter"/>
</dbReference>
<dbReference type="OrthoDB" id="129353at2759"/>
<evidence type="ECO:0000259" key="5">
    <source>
        <dbReference type="PROSITE" id="PS50172"/>
    </source>
</evidence>
<dbReference type="Pfam" id="PF00533">
    <property type="entry name" value="BRCT"/>
    <property type="match status" value="1"/>
</dbReference>
<dbReference type="InterPro" id="IPR036420">
    <property type="entry name" value="BRCT_dom_sf"/>
</dbReference>
<dbReference type="InterPro" id="IPR001357">
    <property type="entry name" value="BRCT_dom"/>
</dbReference>
<feature type="compositionally biased region" description="Polar residues" evidence="4">
    <location>
        <begin position="416"/>
        <end position="433"/>
    </location>
</feature>
<feature type="region of interest" description="Disordered" evidence="4">
    <location>
        <begin position="387"/>
        <end position="435"/>
    </location>
</feature>
<evidence type="ECO:0000313" key="6">
    <source>
        <dbReference type="EMBL" id="USP73019.1"/>
    </source>
</evidence>
<feature type="compositionally biased region" description="Acidic residues" evidence="4">
    <location>
        <begin position="620"/>
        <end position="630"/>
    </location>
</feature>
<name>A0A9Q8YZR1_CURCL</name>
<evidence type="ECO:0000313" key="7">
    <source>
        <dbReference type="Proteomes" id="UP001056012"/>
    </source>
</evidence>
<keyword evidence="3" id="KW-0539">Nucleus</keyword>
<reference evidence="6" key="1">
    <citation type="submission" date="2021-12" db="EMBL/GenBank/DDBJ databases">
        <title>Curvularia clavata genome.</title>
        <authorList>
            <person name="Cao Y."/>
        </authorList>
    </citation>
    <scope>NUCLEOTIDE SEQUENCE</scope>
    <source>
        <strain evidence="6">Yc1106</strain>
    </source>
</reference>
<dbReference type="PANTHER" id="PTHR15321:SF3">
    <property type="entry name" value="TP53-BINDING PROTEIN 1"/>
    <property type="match status" value="1"/>
</dbReference>
<evidence type="ECO:0000256" key="1">
    <source>
        <dbReference type="ARBA" id="ARBA00004123"/>
    </source>
</evidence>
<dbReference type="PANTHER" id="PTHR15321">
    <property type="entry name" value="TUMOR SUPPRESSOR P53-BINDING PROTEIN 1"/>
    <property type="match status" value="1"/>
</dbReference>
<feature type="compositionally biased region" description="Polar residues" evidence="4">
    <location>
        <begin position="573"/>
        <end position="584"/>
    </location>
</feature>
<keyword evidence="7" id="KW-1185">Reference proteome</keyword>
<dbReference type="InterPro" id="IPR047252">
    <property type="entry name" value="TP53BP1-like"/>
</dbReference>
<dbReference type="Proteomes" id="UP001056012">
    <property type="component" value="Chromosome 1"/>
</dbReference>
<feature type="region of interest" description="Disordered" evidence="4">
    <location>
        <begin position="470"/>
        <end position="501"/>
    </location>
</feature>
<feature type="domain" description="BRCT" evidence="5">
    <location>
        <begin position="1241"/>
        <end position="1370"/>
    </location>
</feature>
<sequence length="1546" mass="168934">MAESQAPSMLGEDLYDRDTRPWSPIIHVARLTPLQDPSQLSQALKQRACSDKPFRFTTSDESQYPDSCDPCHDAASFLDRGASPRRAVHANHVKPTLPKHHSAPTSTDLTKKPRAISKMHSFNMMDAPGDTQPDSQMLKTWTSGIYSTTDVNDVAHPKSLFVEHDEDIDEESPSDEMDIVASSQGQRGPAPTSPTVPDADEVGDSAQNSLAPTSPLKFQTPALVGRTRGNSGNMLSSAARTNTTPGTVGSTNFFFPSLSHGGEGLAQHISLTQAFNNTQAPTSPALGGGATDDIVFSRPSPNFTHIRHSSPIPAYSSPIKATQPETPKSDPVIRSSSQPRTEYVTMKESQERRKLSLGDEHGSLVEQDSWQELSRVVRAKKAKEYAHRQAARSLSSVSVPTPVLSRSTKKRIMNPDDSSPGRSKTPQAETNGGVNDYDVTMEEQSQHMGVNENSAEDACSLDVPVTKRIAGRRNSVDSNVQVPKTSSHPHRTPSCPLSRNSSQPLLLQREHQLQETRLLHNLNRSFQPHSSRESIAVMDSQPDVDFDSIPQPKSIRFPSSPSVIQYSINQTTMGSRTGYTSQIISSSMPPMPPKPSSPEEDTTPEGEERVPSSPPLLPPDDAEAGDDNIEYDEHTYDEYTEVSGQRNSLSPTFDDDVAMDEDEDLPVVKEHADENDGTNSDKEELDLVKPGKTNVQTDQVAEASEQNERSNTRSSNQFQRDATGRQPRPPCMQRQDTIPETDALDETQPSFFPTKNSEEITEDATATGDHTNSVDLSQIAREKPDESPPNLQVPISSKDAGSEAIPDSRRIRSVDDMYNLPDTQHSLNEEDVEMPRLSGSEDEGDVFMPRSSPAKPSVKRRRVMYTAKRKAFRDSTRTATDTESLSDPPSSSQLDQVQPAMEDNQPAVSAGECEDDGAHTAAGTEEHADVPFIRTTSLKSRVLPKPSKPRNQRQGALKPVSRELLRSVSSPAASPTRPKEPGNARKKSPITPTKSREAVAEPPTDVDMVDAGSEPVMPPSSLAQPCNIKVTVEIPSQRSATPPEIIVPNRVFASWPGSHYYPATCVGRPTARQLQIRFDDGNTTFIDTAHVRALDLRTGDHVKVDEPGMKKNTYIVVGFKDRRDDLGGEEFPMTDQRGHATVVLEERPRESLPQAKALQSAEHILVPMGSVYLTSSLWKRLRDRSFTSTFVVSPAKSASHIGTPIADPLTTPSFSRRGTAVPSFLRDATTRAASVASTARSSSGVFTNMAFVLTSTTADVDKDAIARLIKSNNGQVLEHGFHELFDFESEEAPTSSQNRRRSTSTCDGSNELVLKDAYKDLGFVALISDAHSRSTKYIQALALNVPCLHVRWIHDSLNASHAAPFTRYLLPAGVSKFLDPNGVIRSRTMAPYDPAGEDTTFARTIQGRDLLLRNQNVLLITGKSKKEIEKRQPFFFLSHALGSANVGRCADMAAASDMLSDGKWDWVYVDNGERGVMEAAAALFGTEKPAAVGGKTKKGGKKRKRDGEGDVPEELIIKGDIGGRTVKITCAEFVIQSLILGALIEE</sequence>
<gene>
    <name evidence="6" type="ORF">yc1106_00293</name>
</gene>
<evidence type="ECO:0000256" key="4">
    <source>
        <dbReference type="SAM" id="MobiDB-lite"/>
    </source>
</evidence>
<feature type="compositionally biased region" description="Basic and acidic residues" evidence="4">
    <location>
        <begin position="806"/>
        <end position="815"/>
    </location>
</feature>
<dbReference type="VEuPathDB" id="FungiDB:yc1106_00293"/>
<feature type="compositionally biased region" description="Acidic residues" evidence="4">
    <location>
        <begin position="166"/>
        <end position="178"/>
    </location>
</feature>
<feature type="compositionally biased region" description="Basic residues" evidence="4">
    <location>
        <begin position="857"/>
        <end position="871"/>
    </location>
</feature>
<feature type="compositionally biased region" description="Low complexity" evidence="4">
    <location>
        <begin position="392"/>
        <end position="406"/>
    </location>
</feature>
<feature type="compositionally biased region" description="Low complexity" evidence="4">
    <location>
        <begin position="885"/>
        <end position="896"/>
    </location>
</feature>
<feature type="region of interest" description="Disordered" evidence="4">
    <location>
        <begin position="573"/>
        <end position="1022"/>
    </location>
</feature>
<dbReference type="GO" id="GO:0000077">
    <property type="term" value="P:DNA damage checkpoint signaling"/>
    <property type="evidence" value="ECO:0007669"/>
    <property type="project" value="TreeGrafter"/>
</dbReference>
<accession>A0A9Q8YZR1</accession>
<dbReference type="EMBL" id="CP089274">
    <property type="protein sequence ID" value="USP73019.1"/>
    <property type="molecule type" value="Genomic_DNA"/>
</dbReference>
<dbReference type="SMART" id="SM00292">
    <property type="entry name" value="BRCT"/>
    <property type="match status" value="1"/>
</dbReference>
<feature type="compositionally biased region" description="Polar residues" evidence="4">
    <location>
        <begin position="228"/>
        <end position="247"/>
    </location>
</feature>
<organism evidence="6 7">
    <name type="scientific">Curvularia clavata</name>
    <dbReference type="NCBI Taxonomy" id="95742"/>
    <lineage>
        <taxon>Eukaryota</taxon>
        <taxon>Fungi</taxon>
        <taxon>Dikarya</taxon>
        <taxon>Ascomycota</taxon>
        <taxon>Pezizomycotina</taxon>
        <taxon>Dothideomycetes</taxon>
        <taxon>Pleosporomycetidae</taxon>
        <taxon>Pleosporales</taxon>
        <taxon>Pleosporineae</taxon>
        <taxon>Pleosporaceae</taxon>
        <taxon>Curvularia</taxon>
    </lineage>
</organism>